<dbReference type="GO" id="GO:0016757">
    <property type="term" value="F:glycosyltransferase activity"/>
    <property type="evidence" value="ECO:0007669"/>
    <property type="project" value="UniProtKB-KW"/>
</dbReference>
<feature type="transmembrane region" description="Helical" evidence="10">
    <location>
        <begin position="152"/>
        <end position="173"/>
    </location>
</feature>
<keyword evidence="6 10" id="KW-0812">Transmembrane</keyword>
<keyword evidence="10" id="KW-1003">Cell membrane</keyword>
<organism evidence="14 15">
    <name type="scientific">Tenggerimyces flavus</name>
    <dbReference type="NCBI Taxonomy" id="1708749"/>
    <lineage>
        <taxon>Bacteria</taxon>
        <taxon>Bacillati</taxon>
        <taxon>Actinomycetota</taxon>
        <taxon>Actinomycetes</taxon>
        <taxon>Propionibacteriales</taxon>
        <taxon>Nocardioidaceae</taxon>
        <taxon>Tenggerimyces</taxon>
    </lineage>
</organism>
<dbReference type="PANTHER" id="PTHR10050">
    <property type="entry name" value="DOLICHYL-PHOSPHATE-MANNOSE--PROTEIN MANNOSYLTRANSFERASE"/>
    <property type="match status" value="1"/>
</dbReference>
<proteinExistence type="inferred from homology"/>
<feature type="transmembrane region" description="Helical" evidence="10">
    <location>
        <begin position="312"/>
        <end position="334"/>
    </location>
</feature>
<feature type="transmembrane region" description="Helical" evidence="10">
    <location>
        <begin position="460"/>
        <end position="477"/>
    </location>
</feature>
<protein>
    <recommendedName>
        <fullName evidence="9 10">Polyprenol-phosphate-mannose--protein mannosyltransferase</fullName>
        <ecNumber evidence="10">2.4.1.-</ecNumber>
    </recommendedName>
</protein>
<keyword evidence="7 10" id="KW-1133">Transmembrane helix</keyword>
<feature type="region of interest" description="Disordered" evidence="11">
    <location>
        <begin position="1"/>
        <end position="43"/>
    </location>
</feature>
<keyword evidence="15" id="KW-1185">Reference proteome</keyword>
<evidence type="ECO:0000256" key="4">
    <source>
        <dbReference type="ARBA" id="ARBA00022676"/>
    </source>
</evidence>
<evidence type="ECO:0000256" key="3">
    <source>
        <dbReference type="ARBA" id="ARBA00007222"/>
    </source>
</evidence>
<evidence type="ECO:0000256" key="1">
    <source>
        <dbReference type="ARBA" id="ARBA00004127"/>
    </source>
</evidence>
<dbReference type="Proteomes" id="UP001595699">
    <property type="component" value="Unassembled WGS sequence"/>
</dbReference>
<evidence type="ECO:0000256" key="5">
    <source>
        <dbReference type="ARBA" id="ARBA00022679"/>
    </source>
</evidence>
<evidence type="ECO:0000256" key="11">
    <source>
        <dbReference type="SAM" id="MobiDB-lite"/>
    </source>
</evidence>
<feature type="transmembrane region" description="Helical" evidence="10">
    <location>
        <begin position="55"/>
        <end position="74"/>
    </location>
</feature>
<comment type="function">
    <text evidence="10">Protein O-mannosyltransferase that catalyzes the transfer of a single mannose residue from a polyprenol phospho-mannosyl lipidic donor to the hydroxyl group of selected serine and threonine residues in acceptor proteins.</text>
</comment>
<feature type="transmembrane region" description="Helical" evidence="10">
    <location>
        <begin position="436"/>
        <end position="453"/>
    </location>
</feature>
<dbReference type="InterPro" id="IPR027005">
    <property type="entry name" value="PMT-like"/>
</dbReference>
<evidence type="ECO:0000256" key="2">
    <source>
        <dbReference type="ARBA" id="ARBA00004922"/>
    </source>
</evidence>
<feature type="transmembrane region" description="Helical" evidence="10">
    <location>
        <begin position="180"/>
        <end position="198"/>
    </location>
</feature>
<feature type="compositionally biased region" description="Basic and acidic residues" evidence="11">
    <location>
        <begin position="32"/>
        <end position="43"/>
    </location>
</feature>
<reference evidence="15" key="1">
    <citation type="journal article" date="2019" name="Int. J. Syst. Evol. Microbiol.">
        <title>The Global Catalogue of Microorganisms (GCM) 10K type strain sequencing project: providing services to taxonomists for standard genome sequencing and annotation.</title>
        <authorList>
            <consortium name="The Broad Institute Genomics Platform"/>
            <consortium name="The Broad Institute Genome Sequencing Center for Infectious Disease"/>
            <person name="Wu L."/>
            <person name="Ma J."/>
        </authorList>
    </citation>
    <scope>NUCLEOTIDE SEQUENCE [LARGE SCALE GENOMIC DNA]</scope>
    <source>
        <strain evidence="15">CGMCC 4.7241</strain>
    </source>
</reference>
<keyword evidence="5 10" id="KW-0808">Transferase</keyword>
<dbReference type="EC" id="2.4.1.-" evidence="10"/>
<dbReference type="InterPro" id="IPR032421">
    <property type="entry name" value="PMT_4TMC"/>
</dbReference>
<feature type="domain" description="ArnT-like N-terminal" evidence="12">
    <location>
        <begin position="63"/>
        <end position="299"/>
    </location>
</feature>
<feature type="transmembrane region" description="Helical" evidence="10">
    <location>
        <begin position="204"/>
        <end position="222"/>
    </location>
</feature>
<dbReference type="Pfam" id="PF16192">
    <property type="entry name" value="PMT_4TMC"/>
    <property type="match status" value="1"/>
</dbReference>
<gene>
    <name evidence="14" type="ORF">ACFOUW_09785</name>
</gene>
<evidence type="ECO:0000256" key="10">
    <source>
        <dbReference type="RuleBase" id="RU367007"/>
    </source>
</evidence>
<dbReference type="InterPro" id="IPR003342">
    <property type="entry name" value="ArnT-like_N"/>
</dbReference>
<evidence type="ECO:0000256" key="9">
    <source>
        <dbReference type="ARBA" id="ARBA00093617"/>
    </source>
</evidence>
<evidence type="ECO:0000256" key="8">
    <source>
        <dbReference type="ARBA" id="ARBA00023136"/>
    </source>
</evidence>
<comment type="subcellular location">
    <subcellularLocation>
        <location evidence="10">Cell membrane</location>
    </subcellularLocation>
    <subcellularLocation>
        <location evidence="1">Endomembrane system</location>
        <topology evidence="1">Multi-pass membrane protein</topology>
    </subcellularLocation>
</comment>
<evidence type="ECO:0000256" key="6">
    <source>
        <dbReference type="ARBA" id="ARBA00022692"/>
    </source>
</evidence>
<dbReference type="Pfam" id="PF02366">
    <property type="entry name" value="PMT"/>
    <property type="match status" value="1"/>
</dbReference>
<dbReference type="EMBL" id="JBHRZH010000006">
    <property type="protein sequence ID" value="MFC3761130.1"/>
    <property type="molecule type" value="Genomic_DNA"/>
</dbReference>
<evidence type="ECO:0000259" key="12">
    <source>
        <dbReference type="Pfam" id="PF02366"/>
    </source>
</evidence>
<evidence type="ECO:0000313" key="14">
    <source>
        <dbReference type="EMBL" id="MFC3761130.1"/>
    </source>
</evidence>
<dbReference type="PANTHER" id="PTHR10050:SF46">
    <property type="entry name" value="PROTEIN O-MANNOSYL-TRANSFERASE 2"/>
    <property type="match status" value="1"/>
</dbReference>
<sequence length="561" mass="63014">MTTTTGRDLEDGLDPRPAPDAPTNGPTTTVGRDAEGLRIPPLRERLSPPMPVDRVIGWLAPLLITAVAGFFRFWNLGNPAKFVFDETYYPKDAWSLLNYGVEHQFVEKANDLIVGGNLNVFVNPLQPSFVVHPPAGKWLIALGEWAVGMNPFGWRVAIAVLGTLSILVMARLVRRLTRSTLLGCVAALLLALDGLHLVESRIALLDLPVMFWLLLGLSTLLIDRDWMRRRIADAAEPLGRIAPGQWGPRLLWRPWRLVAGLCFGLAIATKWSAIIPLAVFGLLTVWWDWGARRAVRSTLFRVSTFFRAILDAFVAFVTMVFTAALVYVASWTGWLVTTTGYDRKWATDKDPVFLGVSLPNPLPGLFDPLRSLWHYHQEIWTFHTNLTDTHQYQSSPWSWLVVGRPVSFDWVDKIGPDKGCSTDRCVQEILGIGTPILWWGATIAVIACLVFWLAGRDWRFGIPVLGVAATWIPWFQYDDRPIFYFYAIVILPFLVIGATLVLGKVLGPPEAPPNRRMWGAALVGGFVLLVALNFAYLFPILTDQTITYAEWLSRMWLKTWV</sequence>
<feature type="transmembrane region" description="Helical" evidence="10">
    <location>
        <begin position="483"/>
        <end position="506"/>
    </location>
</feature>
<feature type="transmembrane region" description="Helical" evidence="10">
    <location>
        <begin position="518"/>
        <end position="538"/>
    </location>
</feature>
<keyword evidence="8 10" id="KW-0472">Membrane</keyword>
<evidence type="ECO:0000256" key="7">
    <source>
        <dbReference type="ARBA" id="ARBA00022989"/>
    </source>
</evidence>
<dbReference type="RefSeq" id="WP_307782354.1">
    <property type="nucleotide sequence ID" value="NZ_JAFBCM010000001.1"/>
</dbReference>
<feature type="domain" description="Protein O-mannosyl-transferase C-terminal four TM" evidence="13">
    <location>
        <begin position="369"/>
        <end position="499"/>
    </location>
</feature>
<comment type="similarity">
    <text evidence="3 10">Belongs to the glycosyltransferase 39 family.</text>
</comment>
<comment type="caution">
    <text evidence="14">The sequence shown here is derived from an EMBL/GenBank/DDBJ whole genome shotgun (WGS) entry which is preliminary data.</text>
</comment>
<accession>A0ABV7YBT3</accession>
<keyword evidence="4 10" id="KW-0328">Glycosyltransferase</keyword>
<evidence type="ECO:0000259" key="13">
    <source>
        <dbReference type="Pfam" id="PF16192"/>
    </source>
</evidence>
<evidence type="ECO:0000313" key="15">
    <source>
        <dbReference type="Proteomes" id="UP001595699"/>
    </source>
</evidence>
<name>A0ABV7YBT3_9ACTN</name>
<comment type="pathway">
    <text evidence="2 10">Protein modification; protein glycosylation.</text>
</comment>